<evidence type="ECO:0000313" key="9">
    <source>
        <dbReference type="Proteomes" id="UP000053890"/>
    </source>
</evidence>
<dbReference type="InterPro" id="IPR025877">
    <property type="entry name" value="MobA-like_NTP_Trfase"/>
</dbReference>
<dbReference type="GO" id="GO:0005524">
    <property type="term" value="F:ATP binding"/>
    <property type="evidence" value="ECO:0007669"/>
    <property type="project" value="UniProtKB-UniRule"/>
</dbReference>
<dbReference type="InterPro" id="IPR036135">
    <property type="entry name" value="MoeA_linker/N_sf"/>
</dbReference>
<dbReference type="EC" id="2.7.7.75" evidence="2"/>
<dbReference type="Gene3D" id="3.90.105.10">
    <property type="entry name" value="Molybdopterin biosynthesis moea protein, domain 2"/>
    <property type="match status" value="1"/>
</dbReference>
<dbReference type="GO" id="GO:0061598">
    <property type="term" value="F:molybdopterin adenylyltransferase activity"/>
    <property type="evidence" value="ECO:0007669"/>
    <property type="project" value="UniProtKB-UniRule"/>
</dbReference>
<accession>A0A0P9IQZ3</accession>
<dbReference type="InterPro" id="IPR013482">
    <property type="entry name" value="Molybde_CF_guanTrfase"/>
</dbReference>
<dbReference type="Proteomes" id="UP000053890">
    <property type="component" value="Unassembled WGS sequence"/>
</dbReference>
<evidence type="ECO:0000313" key="8">
    <source>
        <dbReference type="EMBL" id="KPV71839.1"/>
    </source>
</evidence>
<keyword evidence="5" id="KW-0808">Transferase</keyword>
<gene>
    <name evidence="8" type="ORF">RHOBADRAFT_56445</name>
</gene>
<comment type="function">
    <text evidence="5">Catalyzes two steps in the biosynthesis of the molybdenum cofactor. In the first step, molybdopterin is adenylated. Subsequently, molybdate is inserted into adenylated molybdopterin and AMP is released.</text>
</comment>
<dbReference type="STRING" id="578459.A0A0P9IQZ3"/>
<dbReference type="AlphaFoldDB" id="A0A0P9IQZ3"/>
<dbReference type="GO" id="GO:0046872">
    <property type="term" value="F:metal ion binding"/>
    <property type="evidence" value="ECO:0007669"/>
    <property type="project" value="UniProtKB-UniRule"/>
</dbReference>
<feature type="region of interest" description="Disordered" evidence="6">
    <location>
        <begin position="222"/>
        <end position="247"/>
    </location>
</feature>
<dbReference type="CDD" id="cd02503">
    <property type="entry name" value="MobA"/>
    <property type="match status" value="1"/>
</dbReference>
<dbReference type="Gene3D" id="2.170.190.11">
    <property type="entry name" value="Molybdopterin biosynthesis moea protein, domain 3"/>
    <property type="match status" value="1"/>
</dbReference>
<organism evidence="8 9">
    <name type="scientific">Rhodotorula graminis (strain WP1)</name>
    <dbReference type="NCBI Taxonomy" id="578459"/>
    <lineage>
        <taxon>Eukaryota</taxon>
        <taxon>Fungi</taxon>
        <taxon>Dikarya</taxon>
        <taxon>Basidiomycota</taxon>
        <taxon>Pucciniomycotina</taxon>
        <taxon>Microbotryomycetes</taxon>
        <taxon>Sporidiobolales</taxon>
        <taxon>Sporidiobolaceae</taxon>
        <taxon>Rhodotorula</taxon>
    </lineage>
</organism>
<dbReference type="Pfam" id="PF00994">
    <property type="entry name" value="MoCF_biosynth"/>
    <property type="match status" value="1"/>
</dbReference>
<dbReference type="UniPathway" id="UPA00344"/>
<dbReference type="InterPro" id="IPR038987">
    <property type="entry name" value="MoeA-like"/>
</dbReference>
<dbReference type="OrthoDB" id="20872at2759"/>
<keyword evidence="3" id="KW-0342">GTP-binding</keyword>
<dbReference type="Gene3D" id="2.40.340.10">
    <property type="entry name" value="MoeA, C-terminal, domain IV"/>
    <property type="match status" value="1"/>
</dbReference>
<dbReference type="GO" id="GO:0005829">
    <property type="term" value="C:cytosol"/>
    <property type="evidence" value="ECO:0007669"/>
    <property type="project" value="TreeGrafter"/>
</dbReference>
<evidence type="ECO:0000256" key="2">
    <source>
        <dbReference type="ARBA" id="ARBA00012509"/>
    </source>
</evidence>
<keyword evidence="5" id="KW-0460">Magnesium</keyword>
<dbReference type="Pfam" id="PF03453">
    <property type="entry name" value="MoeA_N"/>
    <property type="match status" value="1"/>
</dbReference>
<dbReference type="Pfam" id="PF12804">
    <property type="entry name" value="NTP_transf_3"/>
    <property type="match status" value="1"/>
</dbReference>
<evidence type="ECO:0000256" key="3">
    <source>
        <dbReference type="ARBA" id="ARBA00023134"/>
    </source>
</evidence>
<proteinExistence type="inferred from homology"/>
<dbReference type="InterPro" id="IPR036425">
    <property type="entry name" value="MoaB/Mog-like_dom_sf"/>
</dbReference>
<dbReference type="Gene3D" id="3.90.550.10">
    <property type="entry name" value="Spore Coat Polysaccharide Biosynthesis Protein SpsA, Chain A"/>
    <property type="match status" value="1"/>
</dbReference>
<dbReference type="SMART" id="SM00852">
    <property type="entry name" value="MoCF_biosynth"/>
    <property type="match status" value="1"/>
</dbReference>
<dbReference type="InterPro" id="IPR029044">
    <property type="entry name" value="Nucleotide-diphossugar_trans"/>
</dbReference>
<comment type="cofactor">
    <cofactor evidence="5">
        <name>Mg(2+)</name>
        <dbReference type="ChEBI" id="CHEBI:18420"/>
    </cofactor>
</comment>
<dbReference type="GO" id="GO:0061599">
    <property type="term" value="F:molybdopterin molybdotransferase activity"/>
    <property type="evidence" value="ECO:0007669"/>
    <property type="project" value="UniProtKB-UniRule"/>
</dbReference>
<dbReference type="PANTHER" id="PTHR10192:SF5">
    <property type="entry name" value="GEPHYRIN"/>
    <property type="match status" value="1"/>
</dbReference>
<evidence type="ECO:0000256" key="1">
    <source>
        <dbReference type="ARBA" id="ARBA00008339"/>
    </source>
</evidence>
<keyword evidence="5" id="KW-0500">Molybdenum</keyword>
<dbReference type="SUPFAM" id="SSF53218">
    <property type="entry name" value="Molybdenum cofactor biosynthesis proteins"/>
    <property type="match status" value="1"/>
</dbReference>
<dbReference type="PANTHER" id="PTHR10192">
    <property type="entry name" value="MOLYBDOPTERIN BIOSYNTHESIS PROTEIN"/>
    <property type="match status" value="1"/>
</dbReference>
<sequence>MADSAPLRIANLAVVLLLGGRSSRMGSAKHLLEHPATRRPLYQHHLDLLVELEKQGVFPAGVVVSARADQRDQLELPEGVELVVDDPDKNGAIGPASGILEAANAKPDATWLVLAVDLPFVTRSSILRLVASHARDSPVSLYLHPSDGNPEPLFSVWTPRALEQLRANCREGKSGPCRAAKDVWGGKVVEGRGGVSVVEDDCVRDADTPEEWEQAVAELAKRQQLRPGATSSQPSAPAPPPFAPAPTHSISFHTALALIDDLPLPQVVGASSIPDPAFSTSNDERASRLPLVEAAGGISSATVRATLPCPLHDNSAMDGYAVPSSLLATASPDRPVLLPILGRIVAGDPPPPPELVAALGTHGCWEVMTGAVLPSAAFDAVVKVEDAHEVGEADRAGRRVVRFVTRATPQQHRRAKGEQVQPGDVVLGEGERVSPEKVLLLAACGIAQVAVRSAPLSPPRRPRGRVGIVATGKEIVPLASLGPGREPAPGHVVDCITPFLSALLHSHGFEPVVLSSSGDSRSAFASTVAAALVADPPFSLLVTVAGVSRGSTDHIPSSLASLGISPVFHGVKIRPGAPVKLGFHPPTPTRASCALPVLSLPGNPMASAACMRSFGGALLERLSGAGTAWRSMDAAQARRWAQVLPATRSGSSSFWTVPLDAQSGLPSLESAMARRWTWPGALGSLAGAGAWVRVDVDEQGASVAWRSF</sequence>
<comment type="catalytic activity">
    <reaction evidence="5">
        <text>adenylyl-molybdopterin + molybdate = Mo-molybdopterin + AMP + H(+)</text>
        <dbReference type="Rhea" id="RHEA:35047"/>
        <dbReference type="ChEBI" id="CHEBI:15378"/>
        <dbReference type="ChEBI" id="CHEBI:36264"/>
        <dbReference type="ChEBI" id="CHEBI:62727"/>
        <dbReference type="ChEBI" id="CHEBI:71302"/>
        <dbReference type="ChEBI" id="CHEBI:456215"/>
    </reaction>
</comment>
<dbReference type="EMBL" id="KQ474091">
    <property type="protein sequence ID" value="KPV71839.1"/>
    <property type="molecule type" value="Genomic_DNA"/>
</dbReference>
<dbReference type="GeneID" id="28978796"/>
<feature type="domain" description="MoaB/Mog" evidence="7">
    <location>
        <begin position="467"/>
        <end position="621"/>
    </location>
</feature>
<dbReference type="CDD" id="cd00887">
    <property type="entry name" value="MoeA"/>
    <property type="match status" value="1"/>
</dbReference>
<dbReference type="SUPFAM" id="SSF53448">
    <property type="entry name" value="Nucleotide-diphospho-sugar transferases"/>
    <property type="match status" value="1"/>
</dbReference>
<keyword evidence="3" id="KW-0547">Nucleotide-binding</keyword>
<reference evidence="8 9" key="1">
    <citation type="journal article" date="2015" name="Front. Microbiol.">
        <title>Genome sequence of the plant growth promoting endophytic yeast Rhodotorula graminis WP1.</title>
        <authorList>
            <person name="Firrincieli A."/>
            <person name="Otillar R."/>
            <person name="Salamov A."/>
            <person name="Schmutz J."/>
            <person name="Khan Z."/>
            <person name="Redman R.S."/>
            <person name="Fleck N.D."/>
            <person name="Lindquist E."/>
            <person name="Grigoriev I.V."/>
            <person name="Doty S.L."/>
        </authorList>
    </citation>
    <scope>NUCLEOTIDE SEQUENCE [LARGE SCALE GENOMIC DNA]</scope>
    <source>
        <strain evidence="8 9">WP1</strain>
    </source>
</reference>
<comment type="similarity">
    <text evidence="1">In the C-terminal section; belongs to the MoeA family.</text>
</comment>
<dbReference type="OMA" id="MASAACM"/>
<evidence type="ECO:0000256" key="5">
    <source>
        <dbReference type="RuleBase" id="RU365090"/>
    </source>
</evidence>
<keyword evidence="4 5" id="KW-0501">Molybdenum cofactor biosynthesis</keyword>
<keyword evidence="5" id="KW-0479">Metal-binding</keyword>
<dbReference type="Gene3D" id="3.40.980.10">
    <property type="entry name" value="MoaB/Mog-like domain"/>
    <property type="match status" value="1"/>
</dbReference>
<evidence type="ECO:0000259" key="7">
    <source>
        <dbReference type="SMART" id="SM00852"/>
    </source>
</evidence>
<dbReference type="RefSeq" id="XP_018267888.1">
    <property type="nucleotide sequence ID" value="XM_018418349.1"/>
</dbReference>
<dbReference type="GO" id="GO:0006777">
    <property type="term" value="P:Mo-molybdopterin cofactor biosynthetic process"/>
    <property type="evidence" value="ECO:0007669"/>
    <property type="project" value="UniProtKB-UniRule"/>
</dbReference>
<comment type="similarity">
    <text evidence="5">Belongs to the MoeA family.</text>
</comment>
<dbReference type="InterPro" id="IPR005110">
    <property type="entry name" value="MoeA_linker/N"/>
</dbReference>
<dbReference type="GO" id="GO:0005525">
    <property type="term" value="F:GTP binding"/>
    <property type="evidence" value="ECO:0007669"/>
    <property type="project" value="UniProtKB-KW"/>
</dbReference>
<comment type="pathway">
    <text evidence="5">Cofactor biosynthesis; molybdopterin biosynthesis.</text>
</comment>
<evidence type="ECO:0000256" key="6">
    <source>
        <dbReference type="SAM" id="MobiDB-lite"/>
    </source>
</evidence>
<comment type="catalytic activity">
    <reaction evidence="5">
        <text>molybdopterin + ATP + H(+) = adenylyl-molybdopterin + diphosphate</text>
        <dbReference type="Rhea" id="RHEA:31331"/>
        <dbReference type="ChEBI" id="CHEBI:15378"/>
        <dbReference type="ChEBI" id="CHEBI:30616"/>
        <dbReference type="ChEBI" id="CHEBI:33019"/>
        <dbReference type="ChEBI" id="CHEBI:58698"/>
        <dbReference type="ChEBI" id="CHEBI:62727"/>
    </reaction>
</comment>
<dbReference type="InterPro" id="IPR001453">
    <property type="entry name" value="MoaB/Mog_dom"/>
</dbReference>
<keyword evidence="9" id="KW-1185">Reference proteome</keyword>
<dbReference type="SUPFAM" id="SSF63882">
    <property type="entry name" value="MoeA N-terminal region -like"/>
    <property type="match status" value="1"/>
</dbReference>
<name>A0A0P9IQZ3_RHOGW</name>
<protein>
    <recommendedName>
        <fullName evidence="2">molybdopterin adenylyltransferase</fullName>
        <ecNumber evidence="2">2.7.7.75</ecNumber>
    </recommendedName>
</protein>
<evidence type="ECO:0000256" key="4">
    <source>
        <dbReference type="ARBA" id="ARBA00023150"/>
    </source>
</evidence>
<dbReference type="InterPro" id="IPR036688">
    <property type="entry name" value="MoeA_C_domain_IV_sf"/>
</dbReference>